<feature type="non-terminal residue" evidence="1">
    <location>
        <position position="67"/>
    </location>
</feature>
<protein>
    <submittedName>
        <fullName evidence="1">Uncharacterized protein</fullName>
    </submittedName>
</protein>
<keyword evidence="2" id="KW-1185">Reference proteome</keyword>
<gene>
    <name evidence="1" type="ORF">DV515_00013251</name>
</gene>
<evidence type="ECO:0000313" key="2">
    <source>
        <dbReference type="Proteomes" id="UP000276834"/>
    </source>
</evidence>
<evidence type="ECO:0000313" key="1">
    <source>
        <dbReference type="EMBL" id="RLV94078.1"/>
    </source>
</evidence>
<reference evidence="1 2" key="1">
    <citation type="journal article" date="2018" name="Proc. R. Soc. B">
        <title>A non-coding region near Follistatin controls head colour polymorphism in the Gouldian finch.</title>
        <authorList>
            <person name="Toomey M.B."/>
            <person name="Marques C.I."/>
            <person name="Andrade P."/>
            <person name="Araujo P.M."/>
            <person name="Sabatino S."/>
            <person name="Gazda M.A."/>
            <person name="Afonso S."/>
            <person name="Lopes R.J."/>
            <person name="Corbo J.C."/>
            <person name="Carneiro M."/>
        </authorList>
    </citation>
    <scope>NUCLEOTIDE SEQUENCE [LARGE SCALE GENOMIC DNA]</scope>
    <source>
        <strain evidence="1">Red01</strain>
        <tissue evidence="1">Muscle</tissue>
    </source>
</reference>
<dbReference type="Proteomes" id="UP000276834">
    <property type="component" value="Unassembled WGS sequence"/>
</dbReference>
<comment type="caution">
    <text evidence="1">The sequence shown here is derived from an EMBL/GenBank/DDBJ whole genome shotgun (WGS) entry which is preliminary data.</text>
</comment>
<sequence length="67" mass="7386">MVFPFFSRTYSRSPCCFEKPNDHLTAVFGGEGIEGLLPLYSPEVCGKNGAEIPVPSSSLQIPFRARH</sequence>
<dbReference type="EMBL" id="QUSF01000087">
    <property type="protein sequence ID" value="RLV94078.1"/>
    <property type="molecule type" value="Genomic_DNA"/>
</dbReference>
<dbReference type="AlphaFoldDB" id="A0A3L8S199"/>
<proteinExistence type="predicted"/>
<organism evidence="1 2">
    <name type="scientific">Chloebia gouldiae</name>
    <name type="common">Gouldian finch</name>
    <name type="synonym">Erythrura gouldiae</name>
    <dbReference type="NCBI Taxonomy" id="44316"/>
    <lineage>
        <taxon>Eukaryota</taxon>
        <taxon>Metazoa</taxon>
        <taxon>Chordata</taxon>
        <taxon>Craniata</taxon>
        <taxon>Vertebrata</taxon>
        <taxon>Euteleostomi</taxon>
        <taxon>Archelosauria</taxon>
        <taxon>Archosauria</taxon>
        <taxon>Dinosauria</taxon>
        <taxon>Saurischia</taxon>
        <taxon>Theropoda</taxon>
        <taxon>Coelurosauria</taxon>
        <taxon>Aves</taxon>
        <taxon>Neognathae</taxon>
        <taxon>Neoaves</taxon>
        <taxon>Telluraves</taxon>
        <taxon>Australaves</taxon>
        <taxon>Passeriformes</taxon>
        <taxon>Passeroidea</taxon>
        <taxon>Passeridae</taxon>
        <taxon>Chloebia</taxon>
    </lineage>
</organism>
<name>A0A3L8S199_CHLGU</name>
<accession>A0A3L8S199</accession>